<proteinExistence type="predicted"/>
<dbReference type="PANTHER" id="PTHR31111:SF25">
    <property type="entry name" value="F-BOX ASSOCIATED UBIQUITINATION EFFECTOR FAMILY PROTEIN"/>
    <property type="match status" value="1"/>
</dbReference>
<protein>
    <submittedName>
        <fullName evidence="2">Predicted protein</fullName>
    </submittedName>
</protein>
<dbReference type="HOGENOM" id="CLU_027176_8_2_1"/>
<dbReference type="Pfam" id="PF08268">
    <property type="entry name" value="FBA_3"/>
    <property type="match status" value="1"/>
</dbReference>
<dbReference type="SMART" id="SM00256">
    <property type="entry name" value="FBOX"/>
    <property type="match status" value="1"/>
</dbReference>
<feature type="domain" description="F-box" evidence="1">
    <location>
        <begin position="44"/>
        <end position="89"/>
    </location>
</feature>
<dbReference type="AlphaFoldDB" id="D7MHS3"/>
<dbReference type="InterPro" id="IPR017451">
    <property type="entry name" value="F-box-assoc_interact_dom"/>
</dbReference>
<dbReference type="PROSITE" id="PS50181">
    <property type="entry name" value="FBOX"/>
    <property type="match status" value="1"/>
</dbReference>
<sequence>MGRFSFLLAAVKGLRKKKKKKKVRSKADDFERRRRAMVEPDSKPISFDDIPEDLLMKILAKLQAKHVTRLMGVSQLWYSLIASRYFTKLFLESPASAKRPRMLMSLVDKADKRQYKFLTSSSTHDDLSDTSVCVLDQVLNMPGLGGDFVNPLRGLICVRLRRSLRIFNLTTRQRVTLPVIRSRLVTEANDNIWNSFLHDSVHDEYKVLSTVWEVSEDEGRVVRSEHQVLVLGPGASWRNTQGRIYPHRPYSSGIPLNDVDVLYYAAWIDKNVSVVISFDSASEDFNMIELPIEAGIIWHATCASLMNYGGKLAVFECSRLPSNGSVDLWVMEDVGKWSKKTLVLPLSLMNFVHGDEFSMWKKKNRMINGRRRCSNSPMINGRRRGWSS</sequence>
<evidence type="ECO:0000313" key="3">
    <source>
        <dbReference type="Proteomes" id="UP000008694"/>
    </source>
</evidence>
<dbReference type="EMBL" id="GL348719">
    <property type="protein sequence ID" value="EFH44678.1"/>
    <property type="molecule type" value="Genomic_DNA"/>
</dbReference>
<evidence type="ECO:0000259" key="1">
    <source>
        <dbReference type="PROSITE" id="PS50181"/>
    </source>
</evidence>
<dbReference type="Gramene" id="Al_scaffold_0007_3123">
    <property type="protein sequence ID" value="Al_scaffold_0007_3123"/>
    <property type="gene ID" value="Al_scaffold_0007_3123"/>
</dbReference>
<organism evidence="3">
    <name type="scientific">Arabidopsis lyrata subsp. lyrata</name>
    <name type="common">Lyre-leaved rock-cress</name>
    <dbReference type="NCBI Taxonomy" id="81972"/>
    <lineage>
        <taxon>Eukaryota</taxon>
        <taxon>Viridiplantae</taxon>
        <taxon>Streptophyta</taxon>
        <taxon>Embryophyta</taxon>
        <taxon>Tracheophyta</taxon>
        <taxon>Spermatophyta</taxon>
        <taxon>Magnoliopsida</taxon>
        <taxon>eudicotyledons</taxon>
        <taxon>Gunneridae</taxon>
        <taxon>Pentapetalae</taxon>
        <taxon>rosids</taxon>
        <taxon>malvids</taxon>
        <taxon>Brassicales</taxon>
        <taxon>Brassicaceae</taxon>
        <taxon>Camelineae</taxon>
        <taxon>Arabidopsis</taxon>
    </lineage>
</organism>
<dbReference type="Proteomes" id="UP000008694">
    <property type="component" value="Unassembled WGS sequence"/>
</dbReference>
<dbReference type="NCBIfam" id="TIGR01640">
    <property type="entry name" value="F_box_assoc_1"/>
    <property type="match status" value="1"/>
</dbReference>
<dbReference type="InterPro" id="IPR001810">
    <property type="entry name" value="F-box_dom"/>
</dbReference>
<keyword evidence="3" id="KW-1185">Reference proteome</keyword>
<gene>
    <name evidence="2" type="ORF">ARALYDRAFT_659068</name>
</gene>
<accession>D7MHS3</accession>
<dbReference type="SUPFAM" id="SSF81383">
    <property type="entry name" value="F-box domain"/>
    <property type="match status" value="1"/>
</dbReference>
<dbReference type="InterPro" id="IPR036047">
    <property type="entry name" value="F-box-like_dom_sf"/>
</dbReference>
<dbReference type="InterPro" id="IPR013187">
    <property type="entry name" value="F-box-assoc_dom_typ3"/>
</dbReference>
<evidence type="ECO:0000313" key="2">
    <source>
        <dbReference type="EMBL" id="EFH44678.1"/>
    </source>
</evidence>
<name>D7MHS3_ARALL</name>
<dbReference type="Pfam" id="PF00646">
    <property type="entry name" value="F-box"/>
    <property type="match status" value="1"/>
</dbReference>
<dbReference type="PANTHER" id="PTHR31111">
    <property type="entry name" value="BNAA05G37150D PROTEIN-RELATED"/>
    <property type="match status" value="1"/>
</dbReference>
<reference evidence="3" key="1">
    <citation type="journal article" date="2011" name="Nat. Genet.">
        <title>The Arabidopsis lyrata genome sequence and the basis of rapid genome size change.</title>
        <authorList>
            <person name="Hu T.T."/>
            <person name="Pattyn P."/>
            <person name="Bakker E.G."/>
            <person name="Cao J."/>
            <person name="Cheng J.-F."/>
            <person name="Clark R.M."/>
            <person name="Fahlgren N."/>
            <person name="Fawcett J.A."/>
            <person name="Grimwood J."/>
            <person name="Gundlach H."/>
            <person name="Haberer G."/>
            <person name="Hollister J.D."/>
            <person name="Ossowski S."/>
            <person name="Ottilar R.P."/>
            <person name="Salamov A.A."/>
            <person name="Schneeberger K."/>
            <person name="Spannagl M."/>
            <person name="Wang X."/>
            <person name="Yang L."/>
            <person name="Nasrallah M.E."/>
            <person name="Bergelson J."/>
            <person name="Carrington J.C."/>
            <person name="Gaut B.S."/>
            <person name="Schmutz J."/>
            <person name="Mayer K.F.X."/>
            <person name="Van de Peer Y."/>
            <person name="Grigoriev I.V."/>
            <person name="Nordborg M."/>
            <person name="Weigel D."/>
            <person name="Guo Y.-L."/>
        </authorList>
    </citation>
    <scope>NUCLEOTIDE SEQUENCE [LARGE SCALE GENOMIC DNA]</scope>
    <source>
        <strain evidence="3">cv. MN47</strain>
    </source>
</reference>